<dbReference type="EMBL" id="JQOH01000008">
    <property type="protein sequence ID" value="KGA27410.1"/>
    <property type="molecule type" value="Genomic_DNA"/>
</dbReference>
<evidence type="ECO:0000313" key="4">
    <source>
        <dbReference type="Proteomes" id="UP000029436"/>
    </source>
</evidence>
<reference evidence="3 4" key="1">
    <citation type="submission" date="2014-08" db="EMBL/GenBank/DDBJ databases">
        <title>Genome sequences of NCPPB Pectobacterium isolates.</title>
        <authorList>
            <person name="Glover R.H."/>
            <person name="Sapp M."/>
            <person name="Elphinstone J."/>
        </authorList>
    </citation>
    <scope>NUCLEOTIDE SEQUENCE [LARGE SCALE GENOMIC DNA]</scope>
    <source>
        <strain evidence="1 3">NCPPB 3701</strain>
        <strain evidence="2 4">NCPPB3702</strain>
    </source>
</reference>
<name>A0AAW3EFW6_9GAMM</name>
<evidence type="ECO:0000313" key="3">
    <source>
        <dbReference type="Proteomes" id="UP000029257"/>
    </source>
</evidence>
<dbReference type="EMBL" id="JQHP01000009">
    <property type="protein sequence ID" value="KFX04276.1"/>
    <property type="molecule type" value="Genomic_DNA"/>
</dbReference>
<gene>
    <name evidence="1" type="ORF">JV38_17325</name>
    <name evidence="2" type="ORF">KU73_17315</name>
</gene>
<accession>A0AAW3EFW6</accession>
<evidence type="ECO:0000313" key="2">
    <source>
        <dbReference type="EMBL" id="KGA27410.1"/>
    </source>
</evidence>
<comment type="caution">
    <text evidence="1">The sequence shown here is derived from an EMBL/GenBank/DDBJ whole genome shotgun (WGS) entry which is preliminary data.</text>
</comment>
<evidence type="ECO:0000313" key="1">
    <source>
        <dbReference type="EMBL" id="KFX04276.1"/>
    </source>
</evidence>
<dbReference type="Proteomes" id="UP000029436">
    <property type="component" value="Unassembled WGS sequence"/>
</dbReference>
<dbReference type="AlphaFoldDB" id="A0AAW3EFW6"/>
<keyword evidence="4" id="KW-1185">Reference proteome</keyword>
<dbReference type="Proteomes" id="UP000029257">
    <property type="component" value="Unassembled WGS sequence"/>
</dbReference>
<organism evidence="1 3">
    <name type="scientific">Pectobacterium wasabiae</name>
    <dbReference type="NCBI Taxonomy" id="55208"/>
    <lineage>
        <taxon>Bacteria</taxon>
        <taxon>Pseudomonadati</taxon>
        <taxon>Pseudomonadota</taxon>
        <taxon>Gammaproteobacteria</taxon>
        <taxon>Enterobacterales</taxon>
        <taxon>Pectobacteriaceae</taxon>
        <taxon>Pectobacterium</taxon>
    </lineage>
</organism>
<proteinExistence type="predicted"/>
<protein>
    <submittedName>
        <fullName evidence="1">Uncharacterized protein</fullName>
    </submittedName>
</protein>
<sequence>MAMLKKHINHADEAHTQIVHAKAIITLIASHDINNPAVENALEAVAEMLERAEAELVEVTHG</sequence>